<dbReference type="InterPro" id="IPR041222">
    <property type="entry name" value="PriA_3primeBD"/>
</dbReference>
<reference evidence="10 11" key="1">
    <citation type="journal article" date="2011" name="PLoS Genet.">
        <title>Sequence conservation and functional constraint on intergenic spacers in reduced genomes of the obligate symbiont buchnera.</title>
        <authorList>
            <person name="Degnan P.H."/>
            <person name="Ochman H."/>
            <person name="Moran N.A."/>
        </authorList>
    </citation>
    <scope>NUCLEOTIDE SEQUENCE [LARGE SCALE GENOMIC DNA]</scope>
    <source>
        <strain evidence="10 11">Ua</strain>
    </source>
</reference>
<evidence type="ECO:0000256" key="6">
    <source>
        <dbReference type="ARBA" id="ARBA00022840"/>
    </source>
</evidence>
<feature type="binding site" evidence="8">
    <location>
        <position position="432"/>
    </location>
    <ligand>
        <name>Zn(2+)</name>
        <dbReference type="ChEBI" id="CHEBI:29105"/>
        <label>1</label>
    </ligand>
</feature>
<feature type="binding site" evidence="8">
    <location>
        <position position="469"/>
    </location>
    <ligand>
        <name>Zn(2+)</name>
        <dbReference type="ChEBI" id="CHEBI:29105"/>
        <label>1</label>
    </ligand>
</feature>
<comment type="subunit">
    <text evidence="8">Component of the replication restart primosome.</text>
</comment>
<dbReference type="PROSITE" id="PS51192">
    <property type="entry name" value="HELICASE_ATP_BIND_1"/>
    <property type="match status" value="1"/>
</dbReference>
<dbReference type="InterPro" id="IPR042115">
    <property type="entry name" value="PriA_3primeBD_sf"/>
</dbReference>
<dbReference type="Gene3D" id="3.40.1440.60">
    <property type="entry name" value="PriA, 3(prime) DNA-binding domain"/>
    <property type="match status" value="1"/>
</dbReference>
<accession>G2LNZ7</accession>
<dbReference type="EC" id="5.6.2.4" evidence="8"/>
<name>G2LNZ7_BUCUM</name>
<dbReference type="RefSeq" id="WP_014499838.1">
    <property type="nucleotide sequence ID" value="NC_017259.1"/>
</dbReference>
<feature type="binding site" evidence="8">
    <location>
        <position position="459"/>
    </location>
    <ligand>
        <name>Zn(2+)</name>
        <dbReference type="ChEBI" id="CHEBI:29105"/>
        <label>2</label>
    </ligand>
</feature>
<keyword evidence="2 8" id="KW-0235">DNA replication</keyword>
<keyword evidence="7 8" id="KW-0238">DNA-binding</keyword>
<evidence type="ECO:0000313" key="10">
    <source>
        <dbReference type="EMBL" id="AEO07934.1"/>
    </source>
</evidence>
<keyword evidence="8" id="KW-0347">Helicase</keyword>
<dbReference type="InterPro" id="IPR011545">
    <property type="entry name" value="DEAD/DEAH_box_helicase_dom"/>
</dbReference>
<dbReference type="Pfam" id="PF00270">
    <property type="entry name" value="DEAD"/>
    <property type="match status" value="1"/>
</dbReference>
<dbReference type="GO" id="GO:0006270">
    <property type="term" value="P:DNA replication initiation"/>
    <property type="evidence" value="ECO:0007669"/>
    <property type="project" value="TreeGrafter"/>
</dbReference>
<dbReference type="NCBIfam" id="TIGR00595">
    <property type="entry name" value="priA"/>
    <property type="match status" value="1"/>
</dbReference>
<evidence type="ECO:0000256" key="7">
    <source>
        <dbReference type="ARBA" id="ARBA00023125"/>
    </source>
</evidence>
<dbReference type="InterPro" id="IPR014001">
    <property type="entry name" value="Helicase_ATP-bd"/>
</dbReference>
<dbReference type="eggNOG" id="COG1198">
    <property type="taxonomic scope" value="Bacteria"/>
</dbReference>
<comment type="catalytic activity">
    <reaction evidence="8">
        <text>ATP + H2O = ADP + phosphate + H(+)</text>
        <dbReference type="Rhea" id="RHEA:13065"/>
        <dbReference type="ChEBI" id="CHEBI:15377"/>
        <dbReference type="ChEBI" id="CHEBI:15378"/>
        <dbReference type="ChEBI" id="CHEBI:30616"/>
        <dbReference type="ChEBI" id="CHEBI:43474"/>
        <dbReference type="ChEBI" id="CHEBI:456216"/>
        <dbReference type="EC" id="5.6.2.4"/>
    </reaction>
</comment>
<dbReference type="OrthoDB" id="9759544at2"/>
<dbReference type="GO" id="GO:0008270">
    <property type="term" value="F:zinc ion binding"/>
    <property type="evidence" value="ECO:0007669"/>
    <property type="project" value="UniProtKB-UniRule"/>
</dbReference>
<dbReference type="SUPFAM" id="SSF52540">
    <property type="entry name" value="P-loop containing nucleoside triphosphate hydrolases"/>
    <property type="match status" value="1"/>
</dbReference>
<keyword evidence="3 8" id="KW-0479">Metal-binding</keyword>
<sequence>MIIVTVVLPYSIRQNFKYFLPNYMYPIIGGRILVPFNSKDTVGIVIDFYKTNNVSQLNLKYVKSLIDTKSLYNKIVLDILIWISKNYHCPVGYLLFSVLPKCLRTDYILKDIVVLKWNITKKGQELDLNYLKNRKKQLNALQILKKTSILDTELKQYNLSKFILKKLENQKLCQINSICLKNQYNFKMKKKFFLNKKILIVINDILNKKCFKSWLLTNITLYIKVKFYLGLIKKVLHKNMQILILVPYIKNINMIVIFLKKFFDVSINVCHAKLTSRQYLKVWLDIKNSKNSIVIGTNKSIFLPFLNLGLIIVLEEHHLKYKNKNQFRYHVRDLGIFRAYKTNIPIILDSNTPSLKTLYNILNKKCFYVNLNQYYTINRQNYNIINLKKEKIKFRLSLTLIHQIYKNFKNKQVLLIFNKFSLLFFILTCNKCSWIFTCSLCREYIEIKKYYNILFCTFCLIQLEKPKFCYVCGSVSLIIKNINLEEVKNKIKNIFSNIPLLFLFNESKIYKNISNKNNFKISLPNPYIIISTEEIVENYYFPNVQLISLICIDHHYLSFHLHSIEYFAQFYMNLNQLTRFKKESLKIFMQTSLSDNFHLKDIYNNRYHNFSNILLSIRKKFFLPPWSFHSVIYSESIDAEYNIAFLNLIRKILQKQSNKYNIFLWFIGPDHSMRLTNKNIFCNQLLIECSSRSILNYLLNISIDIVNIFTISKRVKWFIDIEPN</sequence>
<keyword evidence="5 8" id="KW-0862">Zinc</keyword>
<dbReference type="HAMAP" id="MF_00983">
    <property type="entry name" value="PriA"/>
    <property type="match status" value="1"/>
</dbReference>
<evidence type="ECO:0000256" key="5">
    <source>
        <dbReference type="ARBA" id="ARBA00022833"/>
    </source>
</evidence>
<dbReference type="STRING" id="1005057.BUAMB_109"/>
<dbReference type="GO" id="GO:0006269">
    <property type="term" value="P:DNA replication, synthesis of primer"/>
    <property type="evidence" value="ECO:0007669"/>
    <property type="project" value="UniProtKB-KW"/>
</dbReference>
<dbReference type="PATRIC" id="fig|1005057.4.peg.101"/>
<dbReference type="GO" id="GO:0016887">
    <property type="term" value="F:ATP hydrolysis activity"/>
    <property type="evidence" value="ECO:0007669"/>
    <property type="project" value="RHEA"/>
</dbReference>
<comment type="catalytic activity">
    <reaction evidence="8">
        <text>Couples ATP hydrolysis with the unwinding of duplex DNA by translocating in the 3'-5' direction.</text>
        <dbReference type="EC" id="5.6.2.4"/>
    </reaction>
</comment>
<evidence type="ECO:0000256" key="1">
    <source>
        <dbReference type="ARBA" id="ARBA00022515"/>
    </source>
</evidence>
<keyword evidence="8" id="KW-0378">Hydrolase</keyword>
<evidence type="ECO:0000256" key="4">
    <source>
        <dbReference type="ARBA" id="ARBA00022741"/>
    </source>
</evidence>
<keyword evidence="4 8" id="KW-0547">Nucleotide-binding</keyword>
<feature type="binding site" evidence="8">
    <location>
        <position position="456"/>
    </location>
    <ligand>
        <name>Zn(2+)</name>
        <dbReference type="ChEBI" id="CHEBI:29105"/>
        <label>2</label>
    </ligand>
</feature>
<dbReference type="GO" id="GO:0003677">
    <property type="term" value="F:DNA binding"/>
    <property type="evidence" value="ECO:0007669"/>
    <property type="project" value="UniProtKB-UniRule"/>
</dbReference>
<keyword evidence="8" id="KW-0413">Isomerase</keyword>
<evidence type="ECO:0000313" key="11">
    <source>
        <dbReference type="Proteomes" id="UP000006139"/>
    </source>
</evidence>
<comment type="function">
    <text evidence="8">Initiates the restart of stalled replication forks, which reloads the replicative helicase on sites other than the origin of replication. Recognizes and binds to abandoned replication forks and remodels them to uncover a helicase loading site. Promotes assembly of the primosome at these replication forks.</text>
</comment>
<dbReference type="GO" id="GO:0006302">
    <property type="term" value="P:double-strand break repair"/>
    <property type="evidence" value="ECO:0007669"/>
    <property type="project" value="InterPro"/>
</dbReference>
<comment type="cofactor">
    <cofactor evidence="8">
        <name>Zn(2+)</name>
        <dbReference type="ChEBI" id="CHEBI:29105"/>
    </cofactor>
    <text evidence="8">Binds 2 zinc ions per subunit.</text>
</comment>
<dbReference type="Proteomes" id="UP000006139">
    <property type="component" value="Chromosome"/>
</dbReference>
<dbReference type="Pfam" id="PF17764">
    <property type="entry name" value="PriA_3primeBD"/>
    <property type="match status" value="1"/>
</dbReference>
<dbReference type="AlphaFoldDB" id="G2LNZ7"/>
<dbReference type="GO" id="GO:1990077">
    <property type="term" value="C:primosome complex"/>
    <property type="evidence" value="ECO:0007669"/>
    <property type="project" value="UniProtKB-UniRule"/>
</dbReference>
<feature type="binding site" evidence="8">
    <location>
        <position position="438"/>
    </location>
    <ligand>
        <name>Zn(2+)</name>
        <dbReference type="ChEBI" id="CHEBI:29105"/>
        <label>2</label>
    </ligand>
</feature>
<dbReference type="GO" id="GO:0005524">
    <property type="term" value="F:ATP binding"/>
    <property type="evidence" value="ECO:0007669"/>
    <property type="project" value="UniProtKB-UniRule"/>
</dbReference>
<feature type="binding site" evidence="8">
    <location>
        <position position="441"/>
    </location>
    <ligand>
        <name>Zn(2+)</name>
        <dbReference type="ChEBI" id="CHEBI:29105"/>
        <label>2</label>
    </ligand>
</feature>
<dbReference type="GO" id="GO:0006310">
    <property type="term" value="P:DNA recombination"/>
    <property type="evidence" value="ECO:0007669"/>
    <property type="project" value="InterPro"/>
</dbReference>
<evidence type="ECO:0000256" key="8">
    <source>
        <dbReference type="HAMAP-Rule" id="MF_00983"/>
    </source>
</evidence>
<evidence type="ECO:0000256" key="2">
    <source>
        <dbReference type="ARBA" id="ARBA00022705"/>
    </source>
</evidence>
<dbReference type="GO" id="GO:0043138">
    <property type="term" value="F:3'-5' DNA helicase activity"/>
    <property type="evidence" value="ECO:0007669"/>
    <property type="project" value="UniProtKB-EC"/>
</dbReference>
<feature type="domain" description="Helicase ATP-binding" evidence="9">
    <location>
        <begin position="205"/>
        <end position="371"/>
    </location>
</feature>
<evidence type="ECO:0000259" key="9">
    <source>
        <dbReference type="PROSITE" id="PS51192"/>
    </source>
</evidence>
<feature type="binding site" evidence="8">
    <location>
        <position position="429"/>
    </location>
    <ligand>
        <name>Zn(2+)</name>
        <dbReference type="ChEBI" id="CHEBI:29105"/>
        <label>1</label>
    </ligand>
</feature>
<dbReference type="PANTHER" id="PTHR30580:SF0">
    <property type="entry name" value="PRIMOSOMAL PROTEIN N"/>
    <property type="match status" value="1"/>
</dbReference>
<feature type="binding site" evidence="8">
    <location>
        <position position="472"/>
    </location>
    <ligand>
        <name>Zn(2+)</name>
        <dbReference type="ChEBI" id="CHEBI:29105"/>
        <label>1</label>
    </ligand>
</feature>
<keyword evidence="1 8" id="KW-0639">Primosome</keyword>
<dbReference type="PANTHER" id="PTHR30580">
    <property type="entry name" value="PRIMOSOMAL PROTEIN N"/>
    <property type="match status" value="1"/>
</dbReference>
<gene>
    <name evidence="8 10" type="primary">priA</name>
    <name evidence="10" type="ORF">BUAMB_109</name>
</gene>
<evidence type="ECO:0000256" key="3">
    <source>
        <dbReference type="ARBA" id="ARBA00022723"/>
    </source>
</evidence>
<proteinExistence type="inferred from homology"/>
<organism evidence="10 11">
    <name type="scientific">Buchnera aphidicola str. Ua</name>
    <name type="common">Uroleucon ambrosiae</name>
    <dbReference type="NCBI Taxonomy" id="1005057"/>
    <lineage>
        <taxon>Bacteria</taxon>
        <taxon>Pseudomonadati</taxon>
        <taxon>Pseudomonadota</taxon>
        <taxon>Gammaproteobacteria</taxon>
        <taxon>Enterobacterales</taxon>
        <taxon>Erwiniaceae</taxon>
        <taxon>Buchnera</taxon>
    </lineage>
</organism>
<dbReference type="KEGG" id="buh:BUAMB_109"/>
<dbReference type="HOGENOM" id="CLU_013353_3_1_6"/>
<comment type="similarity">
    <text evidence="8">Belongs to the helicase family. PriA subfamily.</text>
</comment>
<dbReference type="Gene3D" id="3.40.50.300">
    <property type="entry name" value="P-loop containing nucleotide triphosphate hydrolases"/>
    <property type="match status" value="1"/>
</dbReference>
<dbReference type="InterPro" id="IPR027417">
    <property type="entry name" value="P-loop_NTPase"/>
</dbReference>
<dbReference type="EMBL" id="CP002648">
    <property type="protein sequence ID" value="AEO07934.1"/>
    <property type="molecule type" value="Genomic_DNA"/>
</dbReference>
<keyword evidence="6 8" id="KW-0067">ATP-binding</keyword>
<protein>
    <recommendedName>
        <fullName evidence="8">Replication restart protein PriA</fullName>
    </recommendedName>
    <alternativeName>
        <fullName evidence="8">ATP-dependent DNA helicase PriA</fullName>
        <ecNumber evidence="8">5.6.2.4</ecNumber>
    </alternativeName>
    <alternativeName>
        <fullName evidence="8">DNA 3'-5' helicase PriA</fullName>
    </alternativeName>
</protein>
<dbReference type="InterPro" id="IPR005259">
    <property type="entry name" value="PriA"/>
</dbReference>